<dbReference type="RefSeq" id="WP_035620605.1">
    <property type="nucleotide sequence ID" value="NZ_JBEWQG010000003.1"/>
</dbReference>
<dbReference type="EMBL" id="JPRM01000010">
    <property type="protein sequence ID" value="KFF17261.1"/>
    <property type="molecule type" value="Genomic_DNA"/>
</dbReference>
<evidence type="ECO:0000313" key="2">
    <source>
        <dbReference type="EMBL" id="OXA95097.1"/>
    </source>
</evidence>
<reference evidence="1 3" key="1">
    <citation type="submission" date="2014-07" db="EMBL/GenBank/DDBJ databases">
        <title>Genome of Flavobacterium hydatis DSM 2063.</title>
        <authorList>
            <person name="Pipes S.E."/>
            <person name="Stropko S.J."/>
            <person name="Newman J.D."/>
        </authorList>
    </citation>
    <scope>NUCLEOTIDE SEQUENCE [LARGE SCALE GENOMIC DNA]</scope>
    <source>
        <strain evidence="1 3">DSM 2063</strain>
    </source>
</reference>
<protein>
    <submittedName>
        <fullName evidence="1">Uncharacterized protein</fullName>
    </submittedName>
</protein>
<name>A0A086AKP7_FLAHY</name>
<comment type="caution">
    <text evidence="1">The sequence shown here is derived from an EMBL/GenBank/DDBJ whole genome shotgun (WGS) entry which is preliminary data.</text>
</comment>
<sequence>MKLLLDLDALVKTLTDKGYDGYFHTEGCYPGKLKDSISGFLHTWENGTNAPSSTNYLHLSTYLEWNGEDRPKVECNMRVRYENGKFDLGDTEMYLKRTDRYGHLMKESKLTNLPASPVPTIKEAIAQVSEKPKEEIAPRKRGFRM</sequence>
<evidence type="ECO:0000313" key="3">
    <source>
        <dbReference type="Proteomes" id="UP000028712"/>
    </source>
</evidence>
<dbReference type="OrthoDB" id="979262at2"/>
<dbReference type="AlphaFoldDB" id="A0A086AKP7"/>
<evidence type="ECO:0000313" key="1">
    <source>
        <dbReference type="EMBL" id="KFF17261.1"/>
    </source>
</evidence>
<gene>
    <name evidence="2" type="ORF">B0A62_09335</name>
    <name evidence="1" type="ORF">IW20_07910</name>
</gene>
<organism evidence="1 3">
    <name type="scientific">Flavobacterium hydatis</name>
    <name type="common">Cytophaga aquatilis</name>
    <dbReference type="NCBI Taxonomy" id="991"/>
    <lineage>
        <taxon>Bacteria</taxon>
        <taxon>Pseudomonadati</taxon>
        <taxon>Bacteroidota</taxon>
        <taxon>Flavobacteriia</taxon>
        <taxon>Flavobacteriales</taxon>
        <taxon>Flavobacteriaceae</taxon>
        <taxon>Flavobacterium</taxon>
    </lineage>
</organism>
<dbReference type="STRING" id="991.IW20_07910"/>
<keyword evidence="4" id="KW-1185">Reference proteome</keyword>
<accession>A0A086AKP7</accession>
<dbReference type="EMBL" id="MUGY01000008">
    <property type="protein sequence ID" value="OXA95097.1"/>
    <property type="molecule type" value="Genomic_DNA"/>
</dbReference>
<reference evidence="2 4" key="2">
    <citation type="submission" date="2016-11" db="EMBL/GenBank/DDBJ databases">
        <title>Whole genomes of Flavobacteriaceae.</title>
        <authorList>
            <person name="Stine C."/>
            <person name="Li C."/>
            <person name="Tadesse D."/>
        </authorList>
    </citation>
    <scope>NUCLEOTIDE SEQUENCE [LARGE SCALE GENOMIC DNA]</scope>
    <source>
        <strain evidence="2 4">ATCC 29551</strain>
    </source>
</reference>
<dbReference type="Proteomes" id="UP000198424">
    <property type="component" value="Unassembled WGS sequence"/>
</dbReference>
<dbReference type="eggNOG" id="ENOG5031YFA">
    <property type="taxonomic scope" value="Bacteria"/>
</dbReference>
<evidence type="ECO:0000313" key="4">
    <source>
        <dbReference type="Proteomes" id="UP000198424"/>
    </source>
</evidence>
<dbReference type="Proteomes" id="UP000028712">
    <property type="component" value="Unassembled WGS sequence"/>
</dbReference>
<proteinExistence type="predicted"/>